<name>A0A4R6VJ80_9HYPH</name>
<accession>A0A4R6VJ80</accession>
<dbReference type="EMBL" id="SNYR01000003">
    <property type="protein sequence ID" value="TDQ61646.1"/>
    <property type="molecule type" value="Genomic_DNA"/>
</dbReference>
<feature type="signal peptide" evidence="2">
    <location>
        <begin position="1"/>
        <end position="19"/>
    </location>
</feature>
<evidence type="ECO:0000313" key="5">
    <source>
        <dbReference type="Proteomes" id="UP000295391"/>
    </source>
</evidence>
<dbReference type="InterPro" id="IPR016085">
    <property type="entry name" value="Protease_inh_B-barrel_dom"/>
</dbReference>
<organism evidence="4 5">
    <name type="scientific">Maritalea mobilis</name>
    <dbReference type="NCBI Taxonomy" id="483324"/>
    <lineage>
        <taxon>Bacteria</taxon>
        <taxon>Pseudomonadati</taxon>
        <taxon>Pseudomonadota</taxon>
        <taxon>Alphaproteobacteria</taxon>
        <taxon>Hyphomicrobiales</taxon>
        <taxon>Devosiaceae</taxon>
        <taxon>Maritalea</taxon>
    </lineage>
</organism>
<dbReference type="Gene3D" id="2.40.128.10">
    <property type="match status" value="1"/>
</dbReference>
<gene>
    <name evidence="4" type="ORF">ATL17_2745</name>
</gene>
<reference evidence="4 5" key="1">
    <citation type="submission" date="2019-03" db="EMBL/GenBank/DDBJ databases">
        <title>Genomic Encyclopedia of Type Strains, Phase III (KMG-III): the genomes of soil and plant-associated and newly described type strains.</title>
        <authorList>
            <person name="Whitman W."/>
        </authorList>
    </citation>
    <scope>NUCLEOTIDE SEQUENCE [LARGE SCALE GENOMIC DNA]</scope>
    <source>
        <strain evidence="4 5">CGMCC 1.7002</strain>
    </source>
</reference>
<comment type="caution">
    <text evidence="4">The sequence shown here is derived from an EMBL/GenBank/DDBJ whole genome shotgun (WGS) entry which is preliminary data.</text>
</comment>
<evidence type="ECO:0000259" key="3">
    <source>
        <dbReference type="Pfam" id="PF02974"/>
    </source>
</evidence>
<dbReference type="PROSITE" id="PS51257">
    <property type="entry name" value="PROKAR_LIPOPROTEIN"/>
    <property type="match status" value="1"/>
</dbReference>
<dbReference type="SUPFAM" id="SSF50882">
    <property type="entry name" value="beta-Barrel protease inhibitors"/>
    <property type="match status" value="1"/>
</dbReference>
<dbReference type="Pfam" id="PF02974">
    <property type="entry name" value="Inh"/>
    <property type="match status" value="1"/>
</dbReference>
<feature type="domain" description="Alkaline proteinase inhibitor/ Outer membrane lipoprotein Omp19" evidence="3">
    <location>
        <begin position="58"/>
        <end position="139"/>
    </location>
</feature>
<dbReference type="Proteomes" id="UP000295391">
    <property type="component" value="Unassembled WGS sequence"/>
</dbReference>
<keyword evidence="5" id="KW-1185">Reference proteome</keyword>
<evidence type="ECO:0000256" key="1">
    <source>
        <dbReference type="ARBA" id="ARBA00022729"/>
    </source>
</evidence>
<evidence type="ECO:0000313" key="4">
    <source>
        <dbReference type="EMBL" id="TDQ61646.1"/>
    </source>
</evidence>
<protein>
    <submittedName>
        <fullName evidence="4">Protease inhibitor Inh</fullName>
    </submittedName>
</protein>
<dbReference type="RefSeq" id="WP_166639044.1">
    <property type="nucleotide sequence ID" value="NZ_SNYR01000003.1"/>
</dbReference>
<dbReference type="InterPro" id="IPR021140">
    <property type="entry name" value="Inh/Omp19"/>
</dbReference>
<evidence type="ECO:0000256" key="2">
    <source>
        <dbReference type="SAM" id="SignalP"/>
    </source>
</evidence>
<dbReference type="GO" id="GO:0004866">
    <property type="term" value="F:endopeptidase inhibitor activity"/>
    <property type="evidence" value="ECO:0007669"/>
    <property type="project" value="InterPro"/>
</dbReference>
<proteinExistence type="predicted"/>
<feature type="chain" id="PRO_5020308614" evidence="2">
    <location>
        <begin position="20"/>
        <end position="156"/>
    </location>
</feature>
<sequence>MQFRLGTFLMAGVLTSLLAGCVATDAPATRRVEASGTETRQDANGTLVAGQAQSINAEQDLVGFWILADNADRDCLVELKFDQSGDASQRLAVPTPKCVNGMRNVAGWALVDGKIALFDKDNSQIGLFEAATRYRYQGDFTISTGVSYPATFVRGA</sequence>
<dbReference type="AlphaFoldDB" id="A0A4R6VJ80"/>
<keyword evidence="1 2" id="KW-0732">Signal</keyword>